<evidence type="ECO:0000313" key="3">
    <source>
        <dbReference type="EMBL" id="VDO79155.1"/>
    </source>
</evidence>
<protein>
    <submittedName>
        <fullName evidence="5">BZIP domain-containing protein</fullName>
    </submittedName>
</protein>
<feature type="compositionally biased region" description="Basic and acidic residues" evidence="1">
    <location>
        <begin position="93"/>
        <end position="111"/>
    </location>
</feature>
<dbReference type="EMBL" id="UZAH01026341">
    <property type="protein sequence ID" value="VDO79155.1"/>
    <property type="molecule type" value="Genomic_DNA"/>
</dbReference>
<keyword evidence="2" id="KW-0472">Membrane</keyword>
<evidence type="ECO:0000313" key="4">
    <source>
        <dbReference type="Proteomes" id="UP000050761"/>
    </source>
</evidence>
<accession>A0A3P8C2X3</accession>
<evidence type="ECO:0000256" key="2">
    <source>
        <dbReference type="SAM" id="Phobius"/>
    </source>
</evidence>
<gene>
    <name evidence="3" type="ORF">HPBE_LOCUS9089</name>
</gene>
<proteinExistence type="predicted"/>
<organism evidence="3">
    <name type="scientific">Heligmosomoides polygyrus</name>
    <name type="common">Parasitic roundworm</name>
    <dbReference type="NCBI Taxonomy" id="6339"/>
    <lineage>
        <taxon>Eukaryota</taxon>
        <taxon>Metazoa</taxon>
        <taxon>Ecdysozoa</taxon>
        <taxon>Nematoda</taxon>
        <taxon>Chromadorea</taxon>
        <taxon>Rhabditida</taxon>
        <taxon>Rhabditina</taxon>
        <taxon>Rhabditomorpha</taxon>
        <taxon>Strongyloidea</taxon>
        <taxon>Heligmosomidae</taxon>
        <taxon>Heligmosomoides</taxon>
    </lineage>
</organism>
<keyword evidence="2" id="KW-1133">Transmembrane helix</keyword>
<reference evidence="3 4" key="1">
    <citation type="submission" date="2018-11" db="EMBL/GenBank/DDBJ databases">
        <authorList>
            <consortium name="Pathogen Informatics"/>
        </authorList>
    </citation>
    <scope>NUCLEOTIDE SEQUENCE [LARGE SCALE GENOMIC DNA]</scope>
</reference>
<dbReference type="Proteomes" id="UP000050761">
    <property type="component" value="Unassembled WGS sequence"/>
</dbReference>
<dbReference type="WBParaSite" id="HPBE_0000908801-mRNA-1">
    <property type="protein sequence ID" value="HPBE_0000908801-mRNA-1"/>
    <property type="gene ID" value="HPBE_0000908801"/>
</dbReference>
<feature type="region of interest" description="Disordered" evidence="1">
    <location>
        <begin position="93"/>
        <end position="132"/>
    </location>
</feature>
<evidence type="ECO:0000313" key="5">
    <source>
        <dbReference type="WBParaSite" id="HPBE_0000908801-mRNA-1"/>
    </source>
</evidence>
<sequence length="295" mass="32407">MSAFVTHRSVCSCAVFLNARGKRQIEKAARLHRKRLRCQKREKLRAERKTRLSQLKKTIRDAKAVQKAAAAAGRVVVVDKELKKQWKAAQEAALRRREEKAKRRAEHESHKEARRAKRDKKRGRKRRDPAKASSARFSLAIAEQANKGIGVCLADECFAGFVEHSCFGAPVGKVFYRSAVVRAVVAGHAVIVIVIVVSTCHRLLVLNRIRSESSLIGVDGHGECTTRLDRMYQRVVCVGTGDASGLQALLVDDLVPSKVASSIDSPFHAPAAPPVLIEFDVVIESSSSILSPSCG</sequence>
<keyword evidence="2" id="KW-0812">Transmembrane</keyword>
<name>A0A3P8C2X3_HELPZ</name>
<feature type="transmembrane region" description="Helical" evidence="2">
    <location>
        <begin position="183"/>
        <end position="205"/>
    </location>
</feature>
<feature type="compositionally biased region" description="Basic residues" evidence="1">
    <location>
        <begin position="112"/>
        <end position="128"/>
    </location>
</feature>
<reference evidence="5" key="2">
    <citation type="submission" date="2019-09" db="UniProtKB">
        <authorList>
            <consortium name="WormBaseParasite"/>
        </authorList>
    </citation>
    <scope>IDENTIFICATION</scope>
</reference>
<evidence type="ECO:0000256" key="1">
    <source>
        <dbReference type="SAM" id="MobiDB-lite"/>
    </source>
</evidence>
<dbReference type="AlphaFoldDB" id="A0A3P8C2X3"/>
<keyword evidence="4" id="KW-1185">Reference proteome</keyword>